<dbReference type="EMBL" id="JABFUD020000008">
    <property type="protein sequence ID" value="KAI5076365.1"/>
    <property type="molecule type" value="Genomic_DNA"/>
</dbReference>
<sequence length="128" mass="14783">MVATCIQTHKSRSMISPLACYTVKACMFQIMIEKRARRPQTLCFQLNELHHEALVRNHRDYTVVDGELVRGGAERSTLFYRQRFAVHVLLMMSSVPTILETFLFSGLPDWNVNFFGHTYKASLTLNKT</sequence>
<evidence type="ECO:0000313" key="3">
    <source>
        <dbReference type="Proteomes" id="UP000886520"/>
    </source>
</evidence>
<keyword evidence="1" id="KW-0812">Transmembrane</keyword>
<keyword evidence="1" id="KW-0472">Membrane</keyword>
<gene>
    <name evidence="2" type="ORF">GOP47_0008430</name>
</gene>
<dbReference type="Proteomes" id="UP000886520">
    <property type="component" value="Chromosome 8"/>
</dbReference>
<protein>
    <submittedName>
        <fullName evidence="2">Uncharacterized protein</fullName>
    </submittedName>
</protein>
<proteinExistence type="predicted"/>
<keyword evidence="1" id="KW-1133">Transmembrane helix</keyword>
<comment type="caution">
    <text evidence="2">The sequence shown here is derived from an EMBL/GenBank/DDBJ whole genome shotgun (WGS) entry which is preliminary data.</text>
</comment>
<name>A0A9D4UYA5_ADICA</name>
<organism evidence="2 3">
    <name type="scientific">Adiantum capillus-veneris</name>
    <name type="common">Maidenhair fern</name>
    <dbReference type="NCBI Taxonomy" id="13818"/>
    <lineage>
        <taxon>Eukaryota</taxon>
        <taxon>Viridiplantae</taxon>
        <taxon>Streptophyta</taxon>
        <taxon>Embryophyta</taxon>
        <taxon>Tracheophyta</taxon>
        <taxon>Polypodiopsida</taxon>
        <taxon>Polypodiidae</taxon>
        <taxon>Polypodiales</taxon>
        <taxon>Pteridineae</taxon>
        <taxon>Pteridaceae</taxon>
        <taxon>Vittarioideae</taxon>
        <taxon>Adiantum</taxon>
    </lineage>
</organism>
<keyword evidence="3" id="KW-1185">Reference proteome</keyword>
<evidence type="ECO:0000313" key="2">
    <source>
        <dbReference type="EMBL" id="KAI5076365.1"/>
    </source>
</evidence>
<feature type="transmembrane region" description="Helical" evidence="1">
    <location>
        <begin position="84"/>
        <end position="104"/>
    </location>
</feature>
<reference evidence="2" key="1">
    <citation type="submission" date="2021-01" db="EMBL/GenBank/DDBJ databases">
        <title>Adiantum capillus-veneris genome.</title>
        <authorList>
            <person name="Fang Y."/>
            <person name="Liao Q."/>
        </authorList>
    </citation>
    <scope>NUCLEOTIDE SEQUENCE</scope>
    <source>
        <strain evidence="2">H3</strain>
        <tissue evidence="2">Leaf</tissue>
    </source>
</reference>
<accession>A0A9D4UYA5</accession>
<dbReference type="AlphaFoldDB" id="A0A9D4UYA5"/>
<evidence type="ECO:0000256" key="1">
    <source>
        <dbReference type="SAM" id="Phobius"/>
    </source>
</evidence>